<evidence type="ECO:0000313" key="3">
    <source>
        <dbReference type="Proteomes" id="UP001501637"/>
    </source>
</evidence>
<accession>A0ABP6NIF1</accession>
<dbReference type="Pfam" id="PF13672">
    <property type="entry name" value="PP2C_2"/>
    <property type="match status" value="1"/>
</dbReference>
<proteinExistence type="predicted"/>
<dbReference type="EMBL" id="BAAAUG010000207">
    <property type="protein sequence ID" value="GAA3149209.1"/>
    <property type="molecule type" value="Genomic_DNA"/>
</dbReference>
<evidence type="ECO:0000313" key="2">
    <source>
        <dbReference type="EMBL" id="GAA3149209.1"/>
    </source>
</evidence>
<gene>
    <name evidence="2" type="ORF">GCM10010449_79620</name>
</gene>
<dbReference type="InterPro" id="IPR001932">
    <property type="entry name" value="PPM-type_phosphatase-like_dom"/>
</dbReference>
<organism evidence="2 3">
    <name type="scientific">Streptomyces rectiviolaceus</name>
    <dbReference type="NCBI Taxonomy" id="332591"/>
    <lineage>
        <taxon>Bacteria</taxon>
        <taxon>Bacillati</taxon>
        <taxon>Actinomycetota</taxon>
        <taxon>Actinomycetes</taxon>
        <taxon>Kitasatosporales</taxon>
        <taxon>Streptomycetaceae</taxon>
        <taxon>Streptomyces</taxon>
    </lineage>
</organism>
<sequence>MRIELATEPGDPARPNEDYAAVMLPAGGQGGSLILLDGVTPPAGDDGCLHSVPWFTARLGGALGELSVSRRDMTLSEILAAAIARTADAHGQTCDLSHPRTPQATVVLVRWDDDRVEHLVLSDSALLVEGPDGQVTPVLDERLAELPPRIREMRDGVRALPRGSAEREVAGRAYGAAVEALRNADDGFFTAAADPSAAARAAAGTWPRAEVTAVAALTDGVGRWVETFRAGDWAECFALLRKDGPQRLVDRVRELERADPEGSAFPRGKRHDDAAVVYAEL</sequence>
<dbReference type="Proteomes" id="UP001501637">
    <property type="component" value="Unassembled WGS sequence"/>
</dbReference>
<dbReference type="RefSeq" id="WP_344529994.1">
    <property type="nucleotide sequence ID" value="NZ_BAAAUG010000207.1"/>
</dbReference>
<protein>
    <submittedName>
        <fullName evidence="2">Protein phosphatase 2C domain-containing protein</fullName>
    </submittedName>
</protein>
<reference evidence="3" key="1">
    <citation type="journal article" date="2019" name="Int. J. Syst. Evol. Microbiol.">
        <title>The Global Catalogue of Microorganisms (GCM) 10K type strain sequencing project: providing services to taxonomists for standard genome sequencing and annotation.</title>
        <authorList>
            <consortium name="The Broad Institute Genomics Platform"/>
            <consortium name="The Broad Institute Genome Sequencing Center for Infectious Disease"/>
            <person name="Wu L."/>
            <person name="Ma J."/>
        </authorList>
    </citation>
    <scope>NUCLEOTIDE SEQUENCE [LARGE SCALE GENOMIC DNA]</scope>
    <source>
        <strain evidence="3">JCM 9092</strain>
    </source>
</reference>
<feature type="domain" description="PPM-type phosphatase" evidence="1">
    <location>
        <begin position="15"/>
        <end position="244"/>
    </location>
</feature>
<name>A0ABP6NIF1_9ACTN</name>
<comment type="caution">
    <text evidence="2">The sequence shown here is derived from an EMBL/GenBank/DDBJ whole genome shotgun (WGS) entry which is preliminary data.</text>
</comment>
<evidence type="ECO:0000259" key="1">
    <source>
        <dbReference type="Pfam" id="PF13672"/>
    </source>
</evidence>
<keyword evidence="3" id="KW-1185">Reference proteome</keyword>